<comment type="caution">
    <text evidence="2">The sequence shown here is derived from an EMBL/GenBank/DDBJ whole genome shotgun (WGS) entry which is preliminary data.</text>
</comment>
<accession>A0A8T0W9Q7</accession>
<proteinExistence type="predicted"/>
<feature type="domain" description="Tf2-1-like SH3-like" evidence="1">
    <location>
        <begin position="103"/>
        <end position="166"/>
    </location>
</feature>
<protein>
    <recommendedName>
        <fullName evidence="1">Tf2-1-like SH3-like domain-containing protein</fullName>
    </recommendedName>
</protein>
<dbReference type="Proteomes" id="UP000823388">
    <property type="component" value="Chromosome 2K"/>
</dbReference>
<dbReference type="Gene3D" id="3.30.420.10">
    <property type="entry name" value="Ribonuclease H-like superfamily/Ribonuclease H"/>
    <property type="match status" value="1"/>
</dbReference>
<keyword evidence="3" id="KW-1185">Reference proteome</keyword>
<evidence type="ECO:0000259" key="1">
    <source>
        <dbReference type="Pfam" id="PF24626"/>
    </source>
</evidence>
<dbReference type="PANTHER" id="PTHR46148">
    <property type="entry name" value="CHROMO DOMAIN-CONTAINING PROTEIN"/>
    <property type="match status" value="1"/>
</dbReference>
<dbReference type="InterPro" id="IPR036397">
    <property type="entry name" value="RNaseH_sf"/>
</dbReference>
<evidence type="ECO:0000313" key="3">
    <source>
        <dbReference type="Proteomes" id="UP000823388"/>
    </source>
</evidence>
<dbReference type="InterPro" id="IPR056924">
    <property type="entry name" value="SH3_Tf2-1"/>
</dbReference>
<organism evidence="2 3">
    <name type="scientific">Panicum virgatum</name>
    <name type="common">Blackwell switchgrass</name>
    <dbReference type="NCBI Taxonomy" id="38727"/>
    <lineage>
        <taxon>Eukaryota</taxon>
        <taxon>Viridiplantae</taxon>
        <taxon>Streptophyta</taxon>
        <taxon>Embryophyta</taxon>
        <taxon>Tracheophyta</taxon>
        <taxon>Spermatophyta</taxon>
        <taxon>Magnoliopsida</taxon>
        <taxon>Liliopsida</taxon>
        <taxon>Poales</taxon>
        <taxon>Poaceae</taxon>
        <taxon>PACMAD clade</taxon>
        <taxon>Panicoideae</taxon>
        <taxon>Panicodae</taxon>
        <taxon>Paniceae</taxon>
        <taxon>Panicinae</taxon>
        <taxon>Panicum</taxon>
        <taxon>Panicum sect. Hiantes</taxon>
    </lineage>
</organism>
<dbReference type="AlphaFoldDB" id="A0A8T0W9Q7"/>
<gene>
    <name evidence="2" type="ORF">PVAP13_2KG191646</name>
</gene>
<reference evidence="2" key="1">
    <citation type="submission" date="2020-05" db="EMBL/GenBank/DDBJ databases">
        <title>WGS assembly of Panicum virgatum.</title>
        <authorList>
            <person name="Lovell J.T."/>
            <person name="Jenkins J."/>
            <person name="Shu S."/>
            <person name="Juenger T.E."/>
            <person name="Schmutz J."/>
        </authorList>
    </citation>
    <scope>NUCLEOTIDE SEQUENCE</scope>
    <source>
        <strain evidence="2">AP13</strain>
    </source>
</reference>
<dbReference type="PANTHER" id="PTHR46148:SF52">
    <property type="entry name" value="OS04G0603800 PROTEIN"/>
    <property type="match status" value="1"/>
</dbReference>
<dbReference type="GO" id="GO:0003676">
    <property type="term" value="F:nucleic acid binding"/>
    <property type="evidence" value="ECO:0007669"/>
    <property type="project" value="InterPro"/>
</dbReference>
<dbReference type="EMBL" id="CM029039">
    <property type="protein sequence ID" value="KAG2642636.1"/>
    <property type="molecule type" value="Genomic_DNA"/>
</dbReference>
<sequence length="198" mass="22978">MYFRCLTGDRPHQWVCWLPWAEFCYNSSYQPSLKTSSFRVVYRRDPPILRAYEQGEARLPGVEQQLLERDESLAEVRDRLEQAQQYAKVQYDRKHRELSFEVGQWVWLWLLHRPIASLGVQGRGKLGPRYFGPKVAERVDEVAYRLDLPAGARLHNVFHVGLLKQFRGTPPDAPPPLPLVQNGCACPLPTKVLRERLA</sequence>
<evidence type="ECO:0000313" key="2">
    <source>
        <dbReference type="EMBL" id="KAG2642636.1"/>
    </source>
</evidence>
<name>A0A8T0W9Q7_PANVG</name>
<dbReference type="Pfam" id="PF24626">
    <property type="entry name" value="SH3_Tf2-1"/>
    <property type="match status" value="1"/>
</dbReference>